<feature type="region of interest" description="Disordered" evidence="1">
    <location>
        <begin position="130"/>
        <end position="169"/>
    </location>
</feature>
<evidence type="ECO:0000256" key="2">
    <source>
        <dbReference type="SAM" id="Phobius"/>
    </source>
</evidence>
<feature type="non-terminal residue" evidence="3">
    <location>
        <position position="305"/>
    </location>
</feature>
<accession>A0A9J6B2V3</accession>
<keyword evidence="2" id="KW-0472">Membrane</keyword>
<feature type="compositionally biased region" description="Acidic residues" evidence="1">
    <location>
        <begin position="130"/>
        <end position="143"/>
    </location>
</feature>
<proteinExistence type="predicted"/>
<dbReference type="EMBL" id="JACXVP010000001">
    <property type="protein sequence ID" value="KAG5631033.1"/>
    <property type="molecule type" value="Genomic_DNA"/>
</dbReference>
<dbReference type="Proteomes" id="UP000824120">
    <property type="component" value="Chromosome 1"/>
</dbReference>
<reference evidence="3 4" key="1">
    <citation type="submission" date="2020-09" db="EMBL/GenBank/DDBJ databases">
        <title>De no assembly of potato wild relative species, Solanum commersonii.</title>
        <authorList>
            <person name="Cho K."/>
        </authorList>
    </citation>
    <scope>NUCLEOTIDE SEQUENCE [LARGE SCALE GENOMIC DNA]</scope>
    <source>
        <strain evidence="3">LZ3.2</strain>
        <tissue evidence="3">Leaf</tissue>
    </source>
</reference>
<keyword evidence="4" id="KW-1185">Reference proteome</keyword>
<evidence type="ECO:0000313" key="4">
    <source>
        <dbReference type="Proteomes" id="UP000824120"/>
    </source>
</evidence>
<name>A0A9J6B2V3_SOLCO</name>
<protein>
    <submittedName>
        <fullName evidence="3">Uncharacterized protein</fullName>
    </submittedName>
</protein>
<sequence>YPKVKVRKTEREVKKGSCLCSLSICLGLNVRCGTLNMGISARSNLRRNSSARSTRSCCGRLSQRCLDHRLHNRIHKIWKISKYALLSALSHLIIMYRYLLFIDLCIRLLICCAIPLYCSGGSRRNLRGWEEDETPGTCEEEEGAGVPEGLEAGVGEDASAGNESPSTSREISARTALLPSASSHMYSASIRRMLVEDEGVSSISLTVTGNGREVCFYLAIIAISCEISSPRSMRLLDMIELRQASFRWRKMDSFWDRIFVLLIKPNQNLAVMLRSLFSIGAPASIHLRVVSKIRGTNQPFNSSRD</sequence>
<dbReference type="AlphaFoldDB" id="A0A9J6B2V3"/>
<evidence type="ECO:0000256" key="1">
    <source>
        <dbReference type="SAM" id="MobiDB-lite"/>
    </source>
</evidence>
<keyword evidence="2" id="KW-1133">Transmembrane helix</keyword>
<gene>
    <name evidence="3" type="ORF">H5410_002750</name>
</gene>
<organism evidence="3 4">
    <name type="scientific">Solanum commersonii</name>
    <name type="common">Commerson's wild potato</name>
    <name type="synonym">Commerson's nightshade</name>
    <dbReference type="NCBI Taxonomy" id="4109"/>
    <lineage>
        <taxon>Eukaryota</taxon>
        <taxon>Viridiplantae</taxon>
        <taxon>Streptophyta</taxon>
        <taxon>Embryophyta</taxon>
        <taxon>Tracheophyta</taxon>
        <taxon>Spermatophyta</taxon>
        <taxon>Magnoliopsida</taxon>
        <taxon>eudicotyledons</taxon>
        <taxon>Gunneridae</taxon>
        <taxon>Pentapetalae</taxon>
        <taxon>asterids</taxon>
        <taxon>lamiids</taxon>
        <taxon>Solanales</taxon>
        <taxon>Solanaceae</taxon>
        <taxon>Solanoideae</taxon>
        <taxon>Solaneae</taxon>
        <taxon>Solanum</taxon>
    </lineage>
</organism>
<keyword evidence="2" id="KW-0812">Transmembrane</keyword>
<comment type="caution">
    <text evidence="3">The sequence shown here is derived from an EMBL/GenBank/DDBJ whole genome shotgun (WGS) entry which is preliminary data.</text>
</comment>
<evidence type="ECO:0000313" key="3">
    <source>
        <dbReference type="EMBL" id="KAG5631033.1"/>
    </source>
</evidence>
<feature type="transmembrane region" description="Helical" evidence="2">
    <location>
        <begin position="83"/>
        <end position="102"/>
    </location>
</feature>